<dbReference type="InterPro" id="IPR013149">
    <property type="entry name" value="ADH-like_C"/>
</dbReference>
<dbReference type="GO" id="GO:0034079">
    <property type="term" value="P:butanediol biosynthetic process"/>
    <property type="evidence" value="ECO:0007669"/>
    <property type="project" value="EnsemblFungi"/>
</dbReference>
<dbReference type="HOGENOM" id="CLU_026673_11_0_1"/>
<keyword evidence="10" id="KW-1185">Reference proteome</keyword>
<dbReference type="Pfam" id="PF08240">
    <property type="entry name" value="ADH_N"/>
    <property type="match status" value="1"/>
</dbReference>
<dbReference type="GeneID" id="11495910"/>
<evidence type="ECO:0000256" key="3">
    <source>
        <dbReference type="ARBA" id="ARBA00022723"/>
    </source>
</evidence>
<evidence type="ECO:0000259" key="8">
    <source>
        <dbReference type="Pfam" id="PF08240"/>
    </source>
</evidence>
<evidence type="ECO:0000313" key="9">
    <source>
        <dbReference type="EMBL" id="CCD26379.1"/>
    </source>
</evidence>
<keyword evidence="3 6" id="KW-0479">Metal-binding</keyword>
<dbReference type="GO" id="GO:0000721">
    <property type="term" value="F:(R,R)-butanediol dehydrogenase activity"/>
    <property type="evidence" value="ECO:0007669"/>
    <property type="project" value="EnsemblFungi"/>
</dbReference>
<accession>G0WF18</accession>
<comment type="similarity">
    <text evidence="2 6">Belongs to the zinc-containing alcohol dehydrogenase family.</text>
</comment>
<dbReference type="KEGG" id="ndi:NDAI_0H02050"/>
<dbReference type="OrthoDB" id="5363962at2759"/>
<proteinExistence type="inferred from homology"/>
<dbReference type="SUPFAM" id="SSF50129">
    <property type="entry name" value="GroES-like"/>
    <property type="match status" value="1"/>
</dbReference>
<dbReference type="EMBL" id="HE580274">
    <property type="protein sequence ID" value="CCD26379.1"/>
    <property type="molecule type" value="Genomic_DNA"/>
</dbReference>
<gene>
    <name evidence="9" type="primary">NDAI0H02050</name>
    <name evidence="9" type="ordered locus">NDAI_0H02050</name>
</gene>
<sequence length="385" mass="42184">MRAVAYYKKGDIHFSSTLPEPKINSPDEVLIEVSYCGICGTDLHEYTDGPIFFPKDGETNPLSNIPLPQPMGHEFSGFVKAIGSNVTKVEVGDKVVVEAGCGCKDVHRWPDSKLYEKRKDTFCSACENGIDNCCENYDFTGLGVVGGAFAERVVVGERHIVKLPEEVPTDVGALVEPISVAWHAVRVSKFEKGKSALILGAGPIGLAAILALKAHGASKIVVSELAERRRILASKMGVEVFDPSKHGDNAVTELRNIPRGQHGFDYAFDCSGVKATFNTALKALSFRGCAVNVAIWGPKPIDYYPMEITLQEKNLTGSIGYTVQDFEEVVAAMHKGDISIEECRHLITGKYKLEDGWDKGFMELMNHKEKNIKILLTPNNHSELD</sequence>
<dbReference type="CDD" id="cd08233">
    <property type="entry name" value="butanediol_DH_like"/>
    <property type="match status" value="1"/>
</dbReference>
<evidence type="ECO:0000256" key="1">
    <source>
        <dbReference type="ARBA" id="ARBA00001947"/>
    </source>
</evidence>
<dbReference type="PROSITE" id="PS00059">
    <property type="entry name" value="ADH_ZINC"/>
    <property type="match status" value="1"/>
</dbReference>
<dbReference type="AlphaFoldDB" id="G0WF18"/>
<evidence type="ECO:0000256" key="4">
    <source>
        <dbReference type="ARBA" id="ARBA00022833"/>
    </source>
</evidence>
<dbReference type="PANTHER" id="PTHR43161:SF23">
    <property type="entry name" value="(R,R)-BUTANEDIOL DEHYDROGENASE-RELATED"/>
    <property type="match status" value="1"/>
</dbReference>
<evidence type="ECO:0000256" key="6">
    <source>
        <dbReference type="RuleBase" id="RU361277"/>
    </source>
</evidence>
<reference evidence="9 10" key="1">
    <citation type="journal article" date="2011" name="Proc. Natl. Acad. Sci. U.S.A.">
        <title>Evolutionary erosion of yeast sex chromosomes by mating-type switching accidents.</title>
        <authorList>
            <person name="Gordon J.L."/>
            <person name="Armisen D."/>
            <person name="Proux-Wera E."/>
            <person name="Oheigeartaigh S.S."/>
            <person name="Byrne K.P."/>
            <person name="Wolfe K.H."/>
        </authorList>
    </citation>
    <scope>NUCLEOTIDE SEQUENCE [LARGE SCALE GENOMIC DNA]</scope>
    <source>
        <strain evidence="10">ATCC 10597 / BCRC 20456 / CBS 421 / NBRC 0211 / NRRL Y-12639</strain>
    </source>
</reference>
<dbReference type="SUPFAM" id="SSF51735">
    <property type="entry name" value="NAD(P)-binding Rossmann-fold domains"/>
    <property type="match status" value="1"/>
</dbReference>
<dbReference type="InterPro" id="IPR011032">
    <property type="entry name" value="GroES-like_sf"/>
</dbReference>
<dbReference type="eggNOG" id="KOG0024">
    <property type="taxonomic scope" value="Eukaryota"/>
</dbReference>
<evidence type="ECO:0008006" key="11">
    <source>
        <dbReference type="Google" id="ProtNLM"/>
    </source>
</evidence>
<dbReference type="GO" id="GO:0008270">
    <property type="term" value="F:zinc ion binding"/>
    <property type="evidence" value="ECO:0007669"/>
    <property type="project" value="InterPro"/>
</dbReference>
<comment type="cofactor">
    <cofactor evidence="1 6">
        <name>Zn(2+)</name>
        <dbReference type="ChEBI" id="CHEBI:29105"/>
    </cofactor>
</comment>
<dbReference type="RefSeq" id="XP_003671622.1">
    <property type="nucleotide sequence ID" value="XM_003671574.1"/>
</dbReference>
<dbReference type="InterPro" id="IPR036291">
    <property type="entry name" value="NAD(P)-bd_dom_sf"/>
</dbReference>
<dbReference type="OMA" id="AMGHEMS"/>
<dbReference type="Gene3D" id="3.90.180.10">
    <property type="entry name" value="Medium-chain alcohol dehydrogenases, catalytic domain"/>
    <property type="match status" value="1"/>
</dbReference>
<dbReference type="PANTHER" id="PTHR43161">
    <property type="entry name" value="SORBITOL DEHYDROGENASE"/>
    <property type="match status" value="1"/>
</dbReference>
<keyword evidence="4 6" id="KW-0862">Zinc</keyword>
<organism evidence="9 10">
    <name type="scientific">Naumovozyma dairenensis (strain ATCC 10597 / BCRC 20456 / CBS 421 / NBRC 0211 / NRRL Y-12639)</name>
    <name type="common">Saccharomyces dairenensis</name>
    <dbReference type="NCBI Taxonomy" id="1071378"/>
    <lineage>
        <taxon>Eukaryota</taxon>
        <taxon>Fungi</taxon>
        <taxon>Dikarya</taxon>
        <taxon>Ascomycota</taxon>
        <taxon>Saccharomycotina</taxon>
        <taxon>Saccharomycetes</taxon>
        <taxon>Saccharomycetales</taxon>
        <taxon>Saccharomycetaceae</taxon>
        <taxon>Naumovozyma</taxon>
    </lineage>
</organism>
<dbReference type="Pfam" id="PF00107">
    <property type="entry name" value="ADH_zinc_N"/>
    <property type="match status" value="1"/>
</dbReference>
<keyword evidence="5" id="KW-0560">Oxidoreductase</keyword>
<evidence type="ECO:0000256" key="5">
    <source>
        <dbReference type="ARBA" id="ARBA00023002"/>
    </source>
</evidence>
<dbReference type="InterPro" id="IPR013154">
    <property type="entry name" value="ADH-like_N"/>
</dbReference>
<dbReference type="STRING" id="1071378.G0WF18"/>
<dbReference type="Proteomes" id="UP000000689">
    <property type="component" value="Chromosome 8"/>
</dbReference>
<feature type="domain" description="Alcohol dehydrogenase-like N-terminal" evidence="8">
    <location>
        <begin position="26"/>
        <end position="165"/>
    </location>
</feature>
<dbReference type="GO" id="GO:0005737">
    <property type="term" value="C:cytoplasm"/>
    <property type="evidence" value="ECO:0007669"/>
    <property type="project" value="TreeGrafter"/>
</dbReference>
<evidence type="ECO:0000256" key="2">
    <source>
        <dbReference type="ARBA" id="ARBA00008072"/>
    </source>
</evidence>
<feature type="domain" description="Alcohol dehydrogenase-like C-terminal" evidence="7">
    <location>
        <begin position="203"/>
        <end position="333"/>
    </location>
</feature>
<evidence type="ECO:0000259" key="7">
    <source>
        <dbReference type="Pfam" id="PF00107"/>
    </source>
</evidence>
<dbReference type="InterPro" id="IPR002328">
    <property type="entry name" value="ADH_Zn_CS"/>
</dbReference>
<protein>
    <recommendedName>
        <fullName evidence="11">Enoyl reductase (ER) domain-containing protein</fullName>
    </recommendedName>
</protein>
<dbReference type="Gene3D" id="3.40.50.720">
    <property type="entry name" value="NAD(P)-binding Rossmann-like Domain"/>
    <property type="match status" value="1"/>
</dbReference>
<evidence type="ECO:0000313" key="10">
    <source>
        <dbReference type="Proteomes" id="UP000000689"/>
    </source>
</evidence>
<name>G0WF18_NAUDC</name>